<reference evidence="5 6" key="1">
    <citation type="submission" date="2022-12" db="EMBL/GenBank/DDBJ databases">
        <title>Chromosome-level genome of Tegillarca granosa.</title>
        <authorList>
            <person name="Kim J."/>
        </authorList>
    </citation>
    <scope>NUCLEOTIDE SEQUENCE [LARGE SCALE GENOMIC DNA]</scope>
    <source>
        <strain evidence="5">Teg-2019</strain>
        <tissue evidence="5">Adductor muscle</tissue>
    </source>
</reference>
<evidence type="ECO:0000256" key="1">
    <source>
        <dbReference type="ARBA" id="ARBA00022572"/>
    </source>
</evidence>
<name>A0ABQ9ESE4_TEGGR</name>
<protein>
    <recommendedName>
        <fullName evidence="4">Kringle domain-containing protein</fullName>
    </recommendedName>
</protein>
<keyword evidence="2" id="KW-1015">Disulfide bond</keyword>
<dbReference type="SMART" id="SM00130">
    <property type="entry name" value="KR"/>
    <property type="match status" value="1"/>
</dbReference>
<dbReference type="PANTHER" id="PTHR24261">
    <property type="entry name" value="PLASMINOGEN-RELATED"/>
    <property type="match status" value="1"/>
</dbReference>
<dbReference type="PROSITE" id="PS50070">
    <property type="entry name" value="KRINGLE_2"/>
    <property type="match status" value="1"/>
</dbReference>
<dbReference type="Proteomes" id="UP001217089">
    <property type="component" value="Unassembled WGS sequence"/>
</dbReference>
<gene>
    <name evidence="5" type="ORF">KUTeg_012992</name>
</gene>
<proteinExistence type="predicted"/>
<comment type="caution">
    <text evidence="3">Lacks conserved residue(s) required for the propagation of feature annotation.</text>
</comment>
<keyword evidence="1 3" id="KW-0420">Kringle</keyword>
<evidence type="ECO:0000256" key="3">
    <source>
        <dbReference type="PROSITE-ProRule" id="PRU00121"/>
    </source>
</evidence>
<dbReference type="SUPFAM" id="SSF57440">
    <property type="entry name" value="Kringle-like"/>
    <property type="match status" value="1"/>
</dbReference>
<dbReference type="EMBL" id="JARBDR010000657">
    <property type="protein sequence ID" value="KAJ8308118.1"/>
    <property type="molecule type" value="Genomic_DNA"/>
</dbReference>
<dbReference type="InterPro" id="IPR013806">
    <property type="entry name" value="Kringle-like"/>
</dbReference>
<evidence type="ECO:0000313" key="6">
    <source>
        <dbReference type="Proteomes" id="UP001217089"/>
    </source>
</evidence>
<evidence type="ECO:0000313" key="5">
    <source>
        <dbReference type="EMBL" id="KAJ8308118.1"/>
    </source>
</evidence>
<dbReference type="InterPro" id="IPR000001">
    <property type="entry name" value="Kringle"/>
</dbReference>
<dbReference type="Pfam" id="PF00051">
    <property type="entry name" value="Kringle"/>
    <property type="match status" value="1"/>
</dbReference>
<dbReference type="Gene3D" id="2.40.20.10">
    <property type="entry name" value="Plasminogen Kringle 4"/>
    <property type="match status" value="1"/>
</dbReference>
<sequence>MYYQIATFNHKVVIINYNMMKNTVMDLGLTCQRWEKQSYHQHRYTHFSEEENFCRDADESLPTCYSSNYYVRWGHCDIPRCSKYCCYVQSNSSNGDKAYKMKK</sequence>
<dbReference type="InterPro" id="IPR050759">
    <property type="entry name" value="Serine_protease_kringle"/>
</dbReference>
<evidence type="ECO:0000256" key="2">
    <source>
        <dbReference type="ARBA" id="ARBA00023157"/>
    </source>
</evidence>
<feature type="domain" description="Kringle" evidence="4">
    <location>
        <begin position="28"/>
        <end position="81"/>
    </location>
</feature>
<evidence type="ECO:0000259" key="4">
    <source>
        <dbReference type="PROSITE" id="PS50070"/>
    </source>
</evidence>
<organism evidence="5 6">
    <name type="scientific">Tegillarca granosa</name>
    <name type="common">Malaysian cockle</name>
    <name type="synonym">Anadara granosa</name>
    <dbReference type="NCBI Taxonomy" id="220873"/>
    <lineage>
        <taxon>Eukaryota</taxon>
        <taxon>Metazoa</taxon>
        <taxon>Spiralia</taxon>
        <taxon>Lophotrochozoa</taxon>
        <taxon>Mollusca</taxon>
        <taxon>Bivalvia</taxon>
        <taxon>Autobranchia</taxon>
        <taxon>Pteriomorphia</taxon>
        <taxon>Arcoida</taxon>
        <taxon>Arcoidea</taxon>
        <taxon>Arcidae</taxon>
        <taxon>Tegillarca</taxon>
    </lineage>
</organism>
<comment type="caution">
    <text evidence="5">The sequence shown here is derived from an EMBL/GenBank/DDBJ whole genome shotgun (WGS) entry which is preliminary data.</text>
</comment>
<dbReference type="PANTHER" id="PTHR24261:SF7">
    <property type="entry name" value="KRINGLE DOMAIN-CONTAINING PROTEIN"/>
    <property type="match status" value="1"/>
</dbReference>
<dbReference type="InterPro" id="IPR038178">
    <property type="entry name" value="Kringle_sf"/>
</dbReference>
<keyword evidence="6" id="KW-1185">Reference proteome</keyword>
<accession>A0ABQ9ESE4</accession>